<evidence type="ECO:0000256" key="1">
    <source>
        <dbReference type="SAM" id="Phobius"/>
    </source>
</evidence>
<keyword evidence="1" id="KW-0472">Membrane</keyword>
<protein>
    <submittedName>
        <fullName evidence="2">Uncharacterized protein</fullName>
    </submittedName>
</protein>
<proteinExistence type="predicted"/>
<feature type="transmembrane region" description="Helical" evidence="1">
    <location>
        <begin position="6"/>
        <end position="21"/>
    </location>
</feature>
<keyword evidence="1" id="KW-0812">Transmembrane</keyword>
<keyword evidence="3" id="KW-1185">Reference proteome</keyword>
<evidence type="ECO:0000313" key="2">
    <source>
        <dbReference type="EMBL" id="RNB76407.1"/>
    </source>
</evidence>
<organism evidence="2 3">
    <name type="scientific">Brevibacillus invocatus</name>
    <dbReference type="NCBI Taxonomy" id="173959"/>
    <lineage>
        <taxon>Bacteria</taxon>
        <taxon>Bacillati</taxon>
        <taxon>Bacillota</taxon>
        <taxon>Bacilli</taxon>
        <taxon>Bacillales</taxon>
        <taxon>Paenibacillaceae</taxon>
        <taxon>Brevibacillus</taxon>
    </lineage>
</organism>
<name>A0A3M8CM97_9BACL</name>
<evidence type="ECO:0000313" key="3">
    <source>
        <dbReference type="Proteomes" id="UP000282028"/>
    </source>
</evidence>
<sequence>MNNIFQFVFICLVIIMLLQFLRKRKYMTSRQRGIVVFLYILAILGFVALYFPNLQLMPSHYLKEWISPYVKKWATYR</sequence>
<dbReference type="EMBL" id="RHHR01000007">
    <property type="protein sequence ID" value="RNB76407.1"/>
    <property type="molecule type" value="Genomic_DNA"/>
</dbReference>
<keyword evidence="1" id="KW-1133">Transmembrane helix</keyword>
<reference evidence="2 3" key="1">
    <citation type="submission" date="2018-10" db="EMBL/GenBank/DDBJ databases">
        <title>Phylogenomics of Brevibacillus.</title>
        <authorList>
            <person name="Dunlap C."/>
        </authorList>
    </citation>
    <scope>NUCLEOTIDE SEQUENCE [LARGE SCALE GENOMIC DNA]</scope>
    <source>
        <strain evidence="2 3">JCM 12215</strain>
    </source>
</reference>
<feature type="transmembrane region" description="Helical" evidence="1">
    <location>
        <begin position="33"/>
        <end position="51"/>
    </location>
</feature>
<dbReference type="Proteomes" id="UP000282028">
    <property type="component" value="Unassembled WGS sequence"/>
</dbReference>
<dbReference type="AlphaFoldDB" id="A0A3M8CM97"/>
<comment type="caution">
    <text evidence="2">The sequence shown here is derived from an EMBL/GenBank/DDBJ whole genome shotgun (WGS) entry which is preliminary data.</text>
</comment>
<accession>A0A3M8CM97</accession>
<gene>
    <name evidence="2" type="ORF">EDM52_03500</name>
</gene>